<evidence type="ECO:0000256" key="8">
    <source>
        <dbReference type="SAM" id="Phobius"/>
    </source>
</evidence>
<gene>
    <name evidence="11" type="ORF">ACFOM9_07225</name>
</gene>
<feature type="transmembrane region" description="Helical" evidence="8">
    <location>
        <begin position="59"/>
        <end position="81"/>
    </location>
</feature>
<dbReference type="Gene3D" id="3.40.720.10">
    <property type="entry name" value="Alkaline Phosphatase, subunit A"/>
    <property type="match status" value="1"/>
</dbReference>
<dbReference type="EMBL" id="JBHRYF010000003">
    <property type="protein sequence ID" value="MFC3659866.1"/>
    <property type="molecule type" value="Genomic_DNA"/>
</dbReference>
<dbReference type="GO" id="GO:0016740">
    <property type="term" value="F:transferase activity"/>
    <property type="evidence" value="ECO:0007669"/>
    <property type="project" value="UniProtKB-KW"/>
</dbReference>
<keyword evidence="12" id="KW-1185">Reference proteome</keyword>
<feature type="transmembrane region" description="Helical" evidence="8">
    <location>
        <begin position="29"/>
        <end position="47"/>
    </location>
</feature>
<evidence type="ECO:0000256" key="7">
    <source>
        <dbReference type="ARBA" id="ARBA00023136"/>
    </source>
</evidence>
<dbReference type="Pfam" id="PF00884">
    <property type="entry name" value="Sulfatase"/>
    <property type="match status" value="1"/>
</dbReference>
<keyword evidence="3" id="KW-0997">Cell inner membrane</keyword>
<proteinExistence type="predicted"/>
<dbReference type="SUPFAM" id="SSF53649">
    <property type="entry name" value="Alkaline phosphatase-like"/>
    <property type="match status" value="1"/>
</dbReference>
<dbReference type="CDD" id="cd16017">
    <property type="entry name" value="LptA"/>
    <property type="match status" value="1"/>
</dbReference>
<evidence type="ECO:0000256" key="6">
    <source>
        <dbReference type="ARBA" id="ARBA00022989"/>
    </source>
</evidence>
<dbReference type="InterPro" id="IPR058130">
    <property type="entry name" value="PEA_transf_C"/>
</dbReference>
<dbReference type="EC" id="2.7.-.-" evidence="11"/>
<evidence type="ECO:0000256" key="1">
    <source>
        <dbReference type="ARBA" id="ARBA00004429"/>
    </source>
</evidence>
<feature type="transmembrane region" description="Helical" evidence="8">
    <location>
        <begin position="88"/>
        <end position="109"/>
    </location>
</feature>
<protein>
    <submittedName>
        <fullName evidence="11">Phosphoethanolamine transferase</fullName>
        <ecNumber evidence="11">2.7.-.-</ecNumber>
    </submittedName>
</protein>
<dbReference type="InterPro" id="IPR040423">
    <property type="entry name" value="PEA_transferase"/>
</dbReference>
<feature type="transmembrane region" description="Helical" evidence="8">
    <location>
        <begin position="129"/>
        <end position="152"/>
    </location>
</feature>
<reference evidence="12" key="1">
    <citation type="journal article" date="2019" name="Int. J. Syst. Evol. Microbiol.">
        <title>The Global Catalogue of Microorganisms (GCM) 10K type strain sequencing project: providing services to taxonomists for standard genome sequencing and annotation.</title>
        <authorList>
            <consortium name="The Broad Institute Genomics Platform"/>
            <consortium name="The Broad Institute Genome Sequencing Center for Infectious Disease"/>
            <person name="Wu L."/>
            <person name="Ma J."/>
        </authorList>
    </citation>
    <scope>NUCLEOTIDE SEQUENCE [LARGE SCALE GENOMIC DNA]</scope>
    <source>
        <strain evidence="12">KCTC 42211</strain>
    </source>
</reference>
<keyword evidence="4 11" id="KW-0808">Transferase</keyword>
<dbReference type="InterPro" id="IPR017850">
    <property type="entry name" value="Alkaline_phosphatase_core_sf"/>
</dbReference>
<evidence type="ECO:0000256" key="3">
    <source>
        <dbReference type="ARBA" id="ARBA00022519"/>
    </source>
</evidence>
<evidence type="ECO:0000259" key="9">
    <source>
        <dbReference type="Pfam" id="PF00884"/>
    </source>
</evidence>
<keyword evidence="7 8" id="KW-0472">Membrane</keyword>
<organism evidence="11 12">
    <name type="scientific">Luteimonas notoginsengisoli</name>
    <dbReference type="NCBI Taxonomy" id="1578200"/>
    <lineage>
        <taxon>Bacteria</taxon>
        <taxon>Pseudomonadati</taxon>
        <taxon>Pseudomonadota</taxon>
        <taxon>Gammaproteobacteria</taxon>
        <taxon>Lysobacterales</taxon>
        <taxon>Lysobacteraceae</taxon>
        <taxon>Luteimonas</taxon>
    </lineage>
</organism>
<dbReference type="InterPro" id="IPR000917">
    <property type="entry name" value="Sulfatase_N"/>
</dbReference>
<dbReference type="RefSeq" id="WP_386708276.1">
    <property type="nucleotide sequence ID" value="NZ_JBHRYF010000003.1"/>
</dbReference>
<evidence type="ECO:0000313" key="11">
    <source>
        <dbReference type="EMBL" id="MFC3659866.1"/>
    </source>
</evidence>
<keyword evidence="2" id="KW-1003">Cell membrane</keyword>
<name>A0ABV7UTB5_9GAMM</name>
<feature type="domain" description="Phosphoethanolamine transferase N-terminal" evidence="10">
    <location>
        <begin position="69"/>
        <end position="215"/>
    </location>
</feature>
<keyword evidence="5 8" id="KW-0812">Transmembrane</keyword>
<dbReference type="InterPro" id="IPR012549">
    <property type="entry name" value="EptA-like_N"/>
</dbReference>
<comment type="caution">
    <text evidence="11">The sequence shown here is derived from an EMBL/GenBank/DDBJ whole genome shotgun (WGS) entry which is preliminary data.</text>
</comment>
<evidence type="ECO:0000256" key="4">
    <source>
        <dbReference type="ARBA" id="ARBA00022679"/>
    </source>
</evidence>
<keyword evidence="6 8" id="KW-1133">Transmembrane helix</keyword>
<accession>A0ABV7UTB5</accession>
<comment type="subcellular location">
    <subcellularLocation>
        <location evidence="1">Cell inner membrane</location>
        <topology evidence="1">Multi-pass membrane protein</topology>
    </subcellularLocation>
</comment>
<dbReference type="Proteomes" id="UP001595724">
    <property type="component" value="Unassembled WGS sequence"/>
</dbReference>
<feature type="transmembrane region" description="Helical" evidence="8">
    <location>
        <begin position="164"/>
        <end position="185"/>
    </location>
</feature>
<dbReference type="NCBIfam" id="NF028537">
    <property type="entry name" value="P_eth_NH2_trans"/>
    <property type="match status" value="1"/>
</dbReference>
<feature type="domain" description="Sulfatase N-terminal" evidence="9">
    <location>
        <begin position="246"/>
        <end position="533"/>
    </location>
</feature>
<evidence type="ECO:0000256" key="5">
    <source>
        <dbReference type="ARBA" id="ARBA00022692"/>
    </source>
</evidence>
<sequence length="553" mass="60713">MNAVAQATAPAAASRMAWLRRRPMISTELLALLASLFFTVACNYELWHTLVADLHAHARLVVAVFVFVTALQAFLLGLVLGRWTAKPLLTVLFATTAFAAYFMGTYKVYLDPDMIRNVLETDPGEASELVVSGLVLPLLGLAALPIVALWRLRLRRRTLLRAAWIRLAFLAGMLLLAAGGALLAFQDLSALARNHREVRYLVTPANYVASLSKVLLATPPGPAKPLQPIGEDAHELPRASGTRPRLLVFVLGETVRAQNWGLDGYIRQTTPRLSAMKDVINFPDVESCGTSTAVSLPCMFSPQGRHAYDAKMIRSHQSLLHVLQRAGVQVLWRDNQSGCKRVCDGLEFESTSNAADPALCNGKRCFDEILLSGLQARIVPDGRDRIVVLHMLGNHGPAYYQRYPPAFRRFTPTCDTEQLGDCSRQQIVNSYDNAVLYTDHVVASAIDLLRNQPGYDSALVYVSDHGESLGEDGLFLHGVPRAIAPSQQTHVPMVMWLSPGFAGQQGLDLACVRDAADASASHDNLFPTILGMFEVQTAIYDPKLDLLRRCKHA</sequence>
<dbReference type="PANTHER" id="PTHR30443">
    <property type="entry name" value="INNER MEMBRANE PROTEIN"/>
    <property type="match status" value="1"/>
</dbReference>
<evidence type="ECO:0000256" key="2">
    <source>
        <dbReference type="ARBA" id="ARBA00022475"/>
    </source>
</evidence>
<dbReference type="PANTHER" id="PTHR30443:SF0">
    <property type="entry name" value="PHOSPHOETHANOLAMINE TRANSFERASE EPTA"/>
    <property type="match status" value="1"/>
</dbReference>
<evidence type="ECO:0000259" key="10">
    <source>
        <dbReference type="Pfam" id="PF08019"/>
    </source>
</evidence>
<dbReference type="Pfam" id="PF08019">
    <property type="entry name" value="EptA_B_N"/>
    <property type="match status" value="1"/>
</dbReference>
<evidence type="ECO:0000313" key="12">
    <source>
        <dbReference type="Proteomes" id="UP001595724"/>
    </source>
</evidence>